<dbReference type="SUPFAM" id="SSF82771">
    <property type="entry name" value="GIY-YIG endonuclease"/>
    <property type="match status" value="1"/>
</dbReference>
<sequence>MQPTVYILTNHRRGTLYIGVTANPVSRILQHRRGEGSQFVRRCRLHRLVYVEQFARMTEAILREKQLKAWRRAWKVELIEQANPAWSELWPMPGVETVDRGDA</sequence>
<keyword evidence="3" id="KW-0255">Endonuclease</keyword>
<proteinExistence type="inferred from homology"/>
<dbReference type="Pfam" id="PF01541">
    <property type="entry name" value="GIY-YIG"/>
    <property type="match status" value="1"/>
</dbReference>
<organism evidence="3 4">
    <name type="scientific">Thalassobaculum litoreum DSM 18839</name>
    <dbReference type="NCBI Taxonomy" id="1123362"/>
    <lineage>
        <taxon>Bacteria</taxon>
        <taxon>Pseudomonadati</taxon>
        <taxon>Pseudomonadota</taxon>
        <taxon>Alphaproteobacteria</taxon>
        <taxon>Rhodospirillales</taxon>
        <taxon>Thalassobaculaceae</taxon>
        <taxon>Thalassobaculum</taxon>
    </lineage>
</organism>
<evidence type="ECO:0000259" key="2">
    <source>
        <dbReference type="PROSITE" id="PS50164"/>
    </source>
</evidence>
<evidence type="ECO:0000256" key="1">
    <source>
        <dbReference type="ARBA" id="ARBA00007435"/>
    </source>
</evidence>
<dbReference type="OrthoDB" id="287318at2"/>
<dbReference type="PANTHER" id="PTHR34477:SF5">
    <property type="entry name" value="BSL5627 PROTEIN"/>
    <property type="match status" value="1"/>
</dbReference>
<reference evidence="3 4" key="1">
    <citation type="submission" date="2016-10" db="EMBL/GenBank/DDBJ databases">
        <authorList>
            <person name="Varghese N."/>
            <person name="Submissions S."/>
        </authorList>
    </citation>
    <scope>NUCLEOTIDE SEQUENCE [LARGE SCALE GENOMIC DNA]</scope>
    <source>
        <strain evidence="3 4">DSM 18839</strain>
    </source>
</reference>
<name>A0A8G2F0G3_9PROT</name>
<protein>
    <submittedName>
        <fullName evidence="3">Putative endonuclease</fullName>
    </submittedName>
</protein>
<keyword evidence="3" id="KW-0540">Nuclease</keyword>
<feature type="domain" description="GIY-YIG" evidence="2">
    <location>
        <begin position="1"/>
        <end position="77"/>
    </location>
</feature>
<comment type="caution">
    <text evidence="3">The sequence shown here is derived from an EMBL/GenBank/DDBJ whole genome shotgun (WGS) entry which is preliminary data.</text>
</comment>
<dbReference type="AlphaFoldDB" id="A0A8G2F0G3"/>
<dbReference type="Proteomes" id="UP000198615">
    <property type="component" value="Unassembled WGS sequence"/>
</dbReference>
<dbReference type="PANTHER" id="PTHR34477">
    <property type="entry name" value="UPF0213 PROTEIN YHBQ"/>
    <property type="match status" value="1"/>
</dbReference>
<comment type="similarity">
    <text evidence="1">Belongs to the UPF0213 family.</text>
</comment>
<dbReference type="PROSITE" id="PS50164">
    <property type="entry name" value="GIY_YIG"/>
    <property type="match status" value="1"/>
</dbReference>
<dbReference type="RefSeq" id="WP_093153997.1">
    <property type="nucleotide sequence ID" value="NZ_FNBW01000018.1"/>
</dbReference>
<dbReference type="Gene3D" id="3.40.1440.10">
    <property type="entry name" value="GIY-YIG endonuclease"/>
    <property type="match status" value="1"/>
</dbReference>
<accession>A0A8G2F0G3</accession>
<keyword evidence="4" id="KW-1185">Reference proteome</keyword>
<dbReference type="InterPro" id="IPR035901">
    <property type="entry name" value="GIY-YIG_endonuc_sf"/>
</dbReference>
<dbReference type="InterPro" id="IPR000305">
    <property type="entry name" value="GIY-YIG_endonuc"/>
</dbReference>
<evidence type="ECO:0000313" key="4">
    <source>
        <dbReference type="Proteomes" id="UP000198615"/>
    </source>
</evidence>
<evidence type="ECO:0000313" key="3">
    <source>
        <dbReference type="EMBL" id="SDG46409.1"/>
    </source>
</evidence>
<dbReference type="EMBL" id="FNBW01000018">
    <property type="protein sequence ID" value="SDG46409.1"/>
    <property type="molecule type" value="Genomic_DNA"/>
</dbReference>
<gene>
    <name evidence="3" type="ORF">SAMN05660686_04496</name>
</gene>
<dbReference type="SMART" id="SM00465">
    <property type="entry name" value="GIYc"/>
    <property type="match status" value="1"/>
</dbReference>
<dbReference type="GO" id="GO:0004519">
    <property type="term" value="F:endonuclease activity"/>
    <property type="evidence" value="ECO:0007669"/>
    <property type="project" value="UniProtKB-KW"/>
</dbReference>
<dbReference type="CDD" id="cd10448">
    <property type="entry name" value="GIY-YIG_unchar_3"/>
    <property type="match status" value="1"/>
</dbReference>
<dbReference type="InterPro" id="IPR050190">
    <property type="entry name" value="UPF0213_domain"/>
</dbReference>
<keyword evidence="3" id="KW-0378">Hydrolase</keyword>